<name>A0ABT1QVM5_9GAMM</name>
<dbReference type="EMBL" id="JANFQO010000016">
    <property type="protein sequence ID" value="MCQ4166337.1"/>
    <property type="molecule type" value="Genomic_DNA"/>
</dbReference>
<organism evidence="1 2">
    <name type="scientific">Tahibacter harae</name>
    <dbReference type="NCBI Taxonomy" id="2963937"/>
    <lineage>
        <taxon>Bacteria</taxon>
        <taxon>Pseudomonadati</taxon>
        <taxon>Pseudomonadota</taxon>
        <taxon>Gammaproteobacteria</taxon>
        <taxon>Lysobacterales</taxon>
        <taxon>Rhodanobacteraceae</taxon>
        <taxon>Tahibacter</taxon>
    </lineage>
</organism>
<evidence type="ECO:0008006" key="3">
    <source>
        <dbReference type="Google" id="ProtNLM"/>
    </source>
</evidence>
<protein>
    <recommendedName>
        <fullName evidence="3">MORN repeat protein</fullName>
    </recommendedName>
</protein>
<sequence length="168" mass="17808">MLALGLAGLLGAAVSTPPDAPLAALEFLAGHCWRAAPADGNSTDTHCFARLYPPHFLRDSHVVCAGGKRVYAGETTYWPTPDGKTVAWRYLSSAGLVMDGRLEPASDALRFSGTYVDADGTHEVRATWTPGKNSYRALTEARQPDGSWRPQSDAEFVRVDGAGACAAG</sequence>
<keyword evidence="2" id="KW-1185">Reference proteome</keyword>
<gene>
    <name evidence="1" type="ORF">NM961_16585</name>
</gene>
<comment type="caution">
    <text evidence="1">The sequence shown here is derived from an EMBL/GenBank/DDBJ whole genome shotgun (WGS) entry which is preliminary data.</text>
</comment>
<evidence type="ECO:0000313" key="2">
    <source>
        <dbReference type="Proteomes" id="UP001165498"/>
    </source>
</evidence>
<dbReference type="Proteomes" id="UP001165498">
    <property type="component" value="Unassembled WGS sequence"/>
</dbReference>
<proteinExistence type="predicted"/>
<accession>A0ABT1QVM5</accession>
<dbReference type="RefSeq" id="WP_255915527.1">
    <property type="nucleotide sequence ID" value="NZ_JANFQO010000016.1"/>
</dbReference>
<evidence type="ECO:0000313" key="1">
    <source>
        <dbReference type="EMBL" id="MCQ4166337.1"/>
    </source>
</evidence>
<reference evidence="1" key="1">
    <citation type="submission" date="2022-07" db="EMBL/GenBank/DDBJ databases">
        <title>Tahibacter sp., a new gammaproteobacterium isolated from the silt sample collected at pig farm.</title>
        <authorList>
            <person name="Chen H."/>
        </authorList>
    </citation>
    <scope>NUCLEOTIDE SEQUENCE</scope>
    <source>
        <strain evidence="1">P2K</strain>
    </source>
</reference>